<dbReference type="Proteomes" id="UP000609879">
    <property type="component" value="Unassembled WGS sequence"/>
</dbReference>
<name>A0ABQ3Y7N2_9ACTN</name>
<comment type="caution">
    <text evidence="5">The sequence shown here is derived from an EMBL/GenBank/DDBJ whole genome shotgun (WGS) entry which is preliminary data.</text>
</comment>
<sequence length="172" mass="18413">MAALPGAAETVVHTGSGSANCCNVWAPSLHKIGSRWYLYYSAGPSACCDGQRSYVLQRNGVTYLTFSASSCNTPDYKLGMLTLTGSNPLAASSWTKKSTPIFQRSDANGVYGVGGQGFFHSPDGSETWLVYHANETTAQGYRHPAMDVAGQRLPAVEHHPVASDRRPAVRLS</sequence>
<dbReference type="SUPFAM" id="SSF75005">
    <property type="entry name" value="Arabinanase/levansucrase/invertase"/>
    <property type="match status" value="1"/>
</dbReference>
<keyword evidence="3" id="KW-0378">Hydrolase</keyword>
<protein>
    <submittedName>
        <fullName evidence="5">Uncharacterized protein</fullName>
    </submittedName>
</protein>
<gene>
    <name evidence="5" type="ORF">Ade02nite_46340</name>
</gene>
<keyword evidence="2" id="KW-0732">Signal</keyword>
<evidence type="ECO:0000256" key="3">
    <source>
        <dbReference type="ARBA" id="ARBA00022801"/>
    </source>
</evidence>
<dbReference type="PANTHER" id="PTHR43817:SF1">
    <property type="entry name" value="HYDROLASE, FAMILY 43, PUTATIVE (AFU_ORTHOLOGUE AFUA_3G01660)-RELATED"/>
    <property type="match status" value="1"/>
</dbReference>
<evidence type="ECO:0000256" key="4">
    <source>
        <dbReference type="ARBA" id="ARBA00023295"/>
    </source>
</evidence>
<keyword evidence="6" id="KW-1185">Reference proteome</keyword>
<evidence type="ECO:0000256" key="2">
    <source>
        <dbReference type="ARBA" id="ARBA00022729"/>
    </source>
</evidence>
<evidence type="ECO:0000313" key="6">
    <source>
        <dbReference type="Proteomes" id="UP000609879"/>
    </source>
</evidence>
<dbReference type="Pfam" id="PF04616">
    <property type="entry name" value="Glyco_hydro_43"/>
    <property type="match status" value="1"/>
</dbReference>
<organism evidence="5 6">
    <name type="scientific">Paractinoplanes deccanensis</name>
    <dbReference type="NCBI Taxonomy" id="113561"/>
    <lineage>
        <taxon>Bacteria</taxon>
        <taxon>Bacillati</taxon>
        <taxon>Actinomycetota</taxon>
        <taxon>Actinomycetes</taxon>
        <taxon>Micromonosporales</taxon>
        <taxon>Micromonosporaceae</taxon>
        <taxon>Paractinoplanes</taxon>
    </lineage>
</organism>
<dbReference type="PANTHER" id="PTHR43817">
    <property type="entry name" value="GLYCOSYL HYDROLASE"/>
    <property type="match status" value="1"/>
</dbReference>
<dbReference type="InterPro" id="IPR023296">
    <property type="entry name" value="Glyco_hydro_beta-prop_sf"/>
</dbReference>
<dbReference type="InterPro" id="IPR006710">
    <property type="entry name" value="Glyco_hydro_43"/>
</dbReference>
<dbReference type="Gene3D" id="2.115.10.20">
    <property type="entry name" value="Glycosyl hydrolase domain, family 43"/>
    <property type="match status" value="2"/>
</dbReference>
<dbReference type="EMBL" id="BOMI01000089">
    <property type="protein sequence ID" value="GID75993.1"/>
    <property type="molecule type" value="Genomic_DNA"/>
</dbReference>
<proteinExistence type="inferred from homology"/>
<evidence type="ECO:0000256" key="1">
    <source>
        <dbReference type="ARBA" id="ARBA00009865"/>
    </source>
</evidence>
<reference evidence="5 6" key="1">
    <citation type="submission" date="2021-01" db="EMBL/GenBank/DDBJ databases">
        <title>Whole genome shotgun sequence of Actinoplanes deccanensis NBRC 13994.</title>
        <authorList>
            <person name="Komaki H."/>
            <person name="Tamura T."/>
        </authorList>
    </citation>
    <scope>NUCLEOTIDE SEQUENCE [LARGE SCALE GENOMIC DNA]</scope>
    <source>
        <strain evidence="5 6">NBRC 13994</strain>
    </source>
</reference>
<dbReference type="RefSeq" id="WP_239168986.1">
    <property type="nucleotide sequence ID" value="NZ_BAAABO010000007.1"/>
</dbReference>
<comment type="similarity">
    <text evidence="1">Belongs to the glycosyl hydrolase 43 family.</text>
</comment>
<accession>A0ABQ3Y7N2</accession>
<keyword evidence="4" id="KW-0326">Glycosidase</keyword>
<evidence type="ECO:0000313" key="5">
    <source>
        <dbReference type="EMBL" id="GID75993.1"/>
    </source>
</evidence>